<dbReference type="GeneID" id="20199116"/>
<dbReference type="KEGG" id="hro:HELRODRAFT_161308"/>
<evidence type="ECO:0000313" key="3">
    <source>
        <dbReference type="Proteomes" id="UP000015101"/>
    </source>
</evidence>
<dbReference type="eggNOG" id="KOG4380">
    <property type="taxonomic scope" value="Eukaryota"/>
</dbReference>
<dbReference type="FunCoup" id="T1ERB6">
    <property type="interactions" value="929"/>
</dbReference>
<dbReference type="OMA" id="YPMRILR"/>
<dbReference type="EMBL" id="KB096742">
    <property type="protein sequence ID" value="ESO02079.1"/>
    <property type="molecule type" value="Genomic_DNA"/>
</dbReference>
<dbReference type="STRING" id="6412.T1ERB6"/>
<dbReference type="AlphaFoldDB" id="T1ERB6"/>
<dbReference type="Pfam" id="PF10036">
    <property type="entry name" value="RLL"/>
    <property type="match status" value="1"/>
</dbReference>
<evidence type="ECO:0000313" key="2">
    <source>
        <dbReference type="EnsemblMetazoa" id="HelroP161308"/>
    </source>
</evidence>
<name>T1ERB6_HELRO</name>
<dbReference type="HOGENOM" id="CLU_075085_0_0_1"/>
<dbReference type="GO" id="GO:0072669">
    <property type="term" value="C:tRNA-splicing ligase complex"/>
    <property type="evidence" value="ECO:0000318"/>
    <property type="project" value="GO_Central"/>
</dbReference>
<reference evidence="3" key="1">
    <citation type="submission" date="2012-12" db="EMBL/GenBank/DDBJ databases">
        <authorList>
            <person name="Hellsten U."/>
            <person name="Grimwood J."/>
            <person name="Chapman J.A."/>
            <person name="Shapiro H."/>
            <person name="Aerts A."/>
            <person name="Otillar R.P."/>
            <person name="Terry A.Y."/>
            <person name="Boore J.L."/>
            <person name="Simakov O."/>
            <person name="Marletaz F."/>
            <person name="Cho S.-J."/>
            <person name="Edsinger-Gonzales E."/>
            <person name="Havlak P."/>
            <person name="Kuo D.-H."/>
            <person name="Larsson T."/>
            <person name="Lv J."/>
            <person name="Arendt D."/>
            <person name="Savage R."/>
            <person name="Osoegawa K."/>
            <person name="de Jong P."/>
            <person name="Lindberg D.R."/>
            <person name="Seaver E.C."/>
            <person name="Weisblat D.A."/>
            <person name="Putnam N.H."/>
            <person name="Grigoriev I.V."/>
            <person name="Rokhsar D.S."/>
        </authorList>
    </citation>
    <scope>NUCLEOTIDE SEQUENCE</scope>
</reference>
<evidence type="ECO:0000313" key="1">
    <source>
        <dbReference type="EMBL" id="ESO02079.1"/>
    </source>
</evidence>
<dbReference type="EnsemblMetazoa" id="HelroT161308">
    <property type="protein sequence ID" value="HelroP161308"/>
    <property type="gene ID" value="HelroG161308"/>
</dbReference>
<gene>
    <name evidence="2" type="primary">20199116</name>
    <name evidence="1" type="ORF">HELRODRAFT_161308</name>
</gene>
<dbReference type="PANTHER" id="PTHR15924">
    <property type="entry name" value="CLE"/>
    <property type="match status" value="1"/>
</dbReference>
<accession>T1ERB6</accession>
<reference evidence="1 3" key="2">
    <citation type="journal article" date="2013" name="Nature">
        <title>Insights into bilaterian evolution from three spiralian genomes.</title>
        <authorList>
            <person name="Simakov O."/>
            <person name="Marletaz F."/>
            <person name="Cho S.J."/>
            <person name="Edsinger-Gonzales E."/>
            <person name="Havlak P."/>
            <person name="Hellsten U."/>
            <person name="Kuo D.H."/>
            <person name="Larsson T."/>
            <person name="Lv J."/>
            <person name="Arendt D."/>
            <person name="Savage R."/>
            <person name="Osoegawa K."/>
            <person name="de Jong P."/>
            <person name="Grimwood J."/>
            <person name="Chapman J.A."/>
            <person name="Shapiro H."/>
            <person name="Aerts A."/>
            <person name="Otillar R.P."/>
            <person name="Terry A.Y."/>
            <person name="Boore J.L."/>
            <person name="Grigoriev I.V."/>
            <person name="Lindberg D.R."/>
            <person name="Seaver E.C."/>
            <person name="Weisblat D.A."/>
            <person name="Putnam N.H."/>
            <person name="Rokhsar D.S."/>
        </authorList>
    </citation>
    <scope>NUCLEOTIDE SEQUENCE</scope>
</reference>
<dbReference type="OrthoDB" id="514167at2759"/>
<evidence type="ECO:0008006" key="4">
    <source>
        <dbReference type="Google" id="ProtNLM"/>
    </source>
</evidence>
<reference evidence="2" key="3">
    <citation type="submission" date="2015-06" db="UniProtKB">
        <authorList>
            <consortium name="EnsemblMetazoa"/>
        </authorList>
    </citation>
    <scope>IDENTIFICATION</scope>
</reference>
<dbReference type="CTD" id="20199116"/>
<organism evidence="2 3">
    <name type="scientific">Helobdella robusta</name>
    <name type="common">Californian leech</name>
    <dbReference type="NCBI Taxonomy" id="6412"/>
    <lineage>
        <taxon>Eukaryota</taxon>
        <taxon>Metazoa</taxon>
        <taxon>Spiralia</taxon>
        <taxon>Lophotrochozoa</taxon>
        <taxon>Annelida</taxon>
        <taxon>Clitellata</taxon>
        <taxon>Hirudinea</taxon>
        <taxon>Rhynchobdellida</taxon>
        <taxon>Glossiphoniidae</taxon>
        <taxon>Helobdella</taxon>
    </lineage>
</organism>
<dbReference type="GO" id="GO:0006388">
    <property type="term" value="P:tRNA splicing, via endonucleolytic cleavage and ligation"/>
    <property type="evidence" value="ECO:0000318"/>
    <property type="project" value="GO_Central"/>
</dbReference>
<dbReference type="Proteomes" id="UP000015101">
    <property type="component" value="Unassembled WGS sequence"/>
</dbReference>
<dbReference type="GO" id="GO:0003723">
    <property type="term" value="F:RNA binding"/>
    <property type="evidence" value="ECO:0000318"/>
    <property type="project" value="GO_Central"/>
</dbReference>
<dbReference type="InterPro" id="IPR019265">
    <property type="entry name" value="RTRAF"/>
</dbReference>
<proteinExistence type="predicted"/>
<dbReference type="InParanoid" id="T1ERB6"/>
<keyword evidence="3" id="KW-1185">Reference proteome</keyword>
<dbReference type="EMBL" id="AMQM01000793">
    <property type="status" value="NOT_ANNOTATED_CDS"/>
    <property type="molecule type" value="Genomic_DNA"/>
</dbReference>
<protein>
    <recommendedName>
        <fullName evidence="4">RNA transcription, translation and transport factor protein</fullName>
    </recommendedName>
</protein>
<dbReference type="RefSeq" id="XP_009019487.1">
    <property type="nucleotide sequence ID" value="XM_009021239.1"/>
</dbReference>
<sequence length="225" mass="25399">MKQKLKQESNFRNFVCWLEDKRINHYQPDDRAGLRKICAGDWENHFLKYLNDLGCPVDSKEKILVINWLLSLAIRLEYGNKINKMKVTYGSGSSSCNPLENMDFTSEEFRAGVTSLGKMLNMPPHNDSLTLLRAICLLVKEKLSKDALERLKKQGIKQAASISLDKIDLGFETPDLITKEAGKILRLLYLKELRELQDCANEAIVAAQAITANPKTDSRLGKVGS</sequence>